<evidence type="ECO:0000313" key="4">
    <source>
        <dbReference type="EMBL" id="MBB6049969.1"/>
    </source>
</evidence>
<keyword evidence="5" id="KW-1185">Reference proteome</keyword>
<dbReference type="Proteomes" id="UP000520814">
    <property type="component" value="Unassembled WGS sequence"/>
</dbReference>
<organism evidence="4 5">
    <name type="scientific">Armatimonas rosea</name>
    <dbReference type="NCBI Taxonomy" id="685828"/>
    <lineage>
        <taxon>Bacteria</taxon>
        <taxon>Bacillati</taxon>
        <taxon>Armatimonadota</taxon>
        <taxon>Armatimonadia</taxon>
        <taxon>Armatimonadales</taxon>
        <taxon>Armatimonadaceae</taxon>
        <taxon>Armatimonas</taxon>
    </lineage>
</organism>
<dbReference type="AlphaFoldDB" id="A0A7W9W527"/>
<feature type="coiled-coil region" evidence="1">
    <location>
        <begin position="184"/>
        <end position="211"/>
    </location>
</feature>
<evidence type="ECO:0000259" key="3">
    <source>
        <dbReference type="Pfam" id="PF13490"/>
    </source>
</evidence>
<name>A0A7W9W527_ARMRO</name>
<dbReference type="InterPro" id="IPR027383">
    <property type="entry name" value="Znf_put"/>
</dbReference>
<proteinExistence type="predicted"/>
<evidence type="ECO:0000256" key="1">
    <source>
        <dbReference type="SAM" id="Coils"/>
    </source>
</evidence>
<evidence type="ECO:0000256" key="2">
    <source>
        <dbReference type="SAM" id="MobiDB-lite"/>
    </source>
</evidence>
<gene>
    <name evidence="4" type="ORF">HNQ39_001760</name>
</gene>
<feature type="domain" description="Putative zinc-finger" evidence="3">
    <location>
        <begin position="24"/>
        <end position="53"/>
    </location>
</feature>
<dbReference type="Gene3D" id="1.10.10.1320">
    <property type="entry name" value="Anti-sigma factor, zinc-finger domain"/>
    <property type="match status" value="1"/>
</dbReference>
<protein>
    <recommendedName>
        <fullName evidence="3">Putative zinc-finger domain-containing protein</fullName>
    </recommendedName>
</protein>
<dbReference type="RefSeq" id="WP_184194045.1">
    <property type="nucleotide sequence ID" value="NZ_JACHGW010000002.1"/>
</dbReference>
<dbReference type="EMBL" id="JACHGW010000002">
    <property type="protein sequence ID" value="MBB6049969.1"/>
    <property type="molecule type" value="Genomic_DNA"/>
</dbReference>
<comment type="caution">
    <text evidence="4">The sequence shown here is derived from an EMBL/GenBank/DDBJ whole genome shotgun (WGS) entry which is preliminary data.</text>
</comment>
<dbReference type="InterPro" id="IPR041916">
    <property type="entry name" value="Anti_sigma_zinc_sf"/>
</dbReference>
<sequence length="384" mass="41535">MTPFQATEDLYQSLFGGSVHLPAELLIAAVEERVTLRERSRVEAHLAACTRCRDDLQALRHFAERQPSAPTPELVITALPDPATPPELTLTEEPERTTPVLRLAETAELGTSPAPASSLRHQAKAAPRRLAWVPLAFLALNALGLGAVYRLTSSRSTPAPTPPRAATPAPRTDAAPAPELARFQAAYELQLAQERGKVAQLEKQVQALRLAPKPTLPPKPVPPIRITATPLPLPVLLPPRPSRKSTTGLGVVAEPVLAPKSLTLASLSVHPQLHWAPVPRASSYSAVLTDSVGKPITTTELRKPEWRVAAALKRGETYRWSVVPRDRAKKPLGEPQLGELTITPEETVGRISEQLKALATALDSVGLTSEAAQLREQEELLQKK</sequence>
<reference evidence="4 5" key="1">
    <citation type="submission" date="2020-08" db="EMBL/GenBank/DDBJ databases">
        <title>Genomic Encyclopedia of Type Strains, Phase IV (KMG-IV): sequencing the most valuable type-strain genomes for metagenomic binning, comparative biology and taxonomic classification.</title>
        <authorList>
            <person name="Goeker M."/>
        </authorList>
    </citation>
    <scope>NUCLEOTIDE SEQUENCE [LARGE SCALE GENOMIC DNA]</scope>
    <source>
        <strain evidence="4 5">DSM 23562</strain>
    </source>
</reference>
<evidence type="ECO:0000313" key="5">
    <source>
        <dbReference type="Proteomes" id="UP000520814"/>
    </source>
</evidence>
<accession>A0A7W9W527</accession>
<feature type="region of interest" description="Disordered" evidence="2">
    <location>
        <begin position="153"/>
        <end position="174"/>
    </location>
</feature>
<keyword evidence="1" id="KW-0175">Coiled coil</keyword>
<dbReference type="Pfam" id="PF13490">
    <property type="entry name" value="zf-HC2"/>
    <property type="match status" value="1"/>
</dbReference>